<dbReference type="Proteomes" id="UP000321617">
    <property type="component" value="Unassembled WGS sequence"/>
</dbReference>
<keyword evidence="1" id="KW-0175">Coiled coil</keyword>
<evidence type="ECO:0000256" key="2">
    <source>
        <dbReference type="SAM" id="MobiDB-lite"/>
    </source>
</evidence>
<organism evidence="4 5">
    <name type="scientific">Stackebrandtia albiflava</name>
    <dbReference type="NCBI Taxonomy" id="406432"/>
    <lineage>
        <taxon>Bacteria</taxon>
        <taxon>Bacillati</taxon>
        <taxon>Actinomycetota</taxon>
        <taxon>Actinomycetes</taxon>
        <taxon>Glycomycetales</taxon>
        <taxon>Glycomycetaceae</taxon>
        <taxon>Stackebrandtia</taxon>
    </lineage>
</organism>
<feature type="coiled-coil region" evidence="1">
    <location>
        <begin position="160"/>
        <end position="201"/>
    </location>
</feature>
<accession>A0A562VBL6</accession>
<dbReference type="EMBL" id="VLLL01000005">
    <property type="protein sequence ID" value="TWJ15269.1"/>
    <property type="molecule type" value="Genomic_DNA"/>
</dbReference>
<dbReference type="AlphaFoldDB" id="A0A562VBL6"/>
<gene>
    <name evidence="4" type="ORF">LX16_0969</name>
</gene>
<dbReference type="Gene3D" id="6.10.250.3150">
    <property type="match status" value="1"/>
</dbReference>
<evidence type="ECO:0000256" key="1">
    <source>
        <dbReference type="SAM" id="Coils"/>
    </source>
</evidence>
<comment type="caution">
    <text evidence="4">The sequence shown here is derived from an EMBL/GenBank/DDBJ whole genome shotgun (WGS) entry which is preliminary data.</text>
</comment>
<feature type="coiled-coil region" evidence="1">
    <location>
        <begin position="86"/>
        <end position="120"/>
    </location>
</feature>
<reference evidence="4 5" key="1">
    <citation type="journal article" date="2013" name="Stand. Genomic Sci.">
        <title>Genomic Encyclopedia of Type Strains, Phase I: The one thousand microbial genomes (KMG-I) project.</title>
        <authorList>
            <person name="Kyrpides N.C."/>
            <person name="Woyke T."/>
            <person name="Eisen J.A."/>
            <person name="Garrity G."/>
            <person name="Lilburn T.G."/>
            <person name="Beck B.J."/>
            <person name="Whitman W.B."/>
            <person name="Hugenholtz P."/>
            <person name="Klenk H.P."/>
        </authorList>
    </citation>
    <scope>NUCLEOTIDE SEQUENCE [LARGE SCALE GENOMIC DNA]</scope>
    <source>
        <strain evidence="4 5">DSM 45044</strain>
    </source>
</reference>
<dbReference type="InterPro" id="IPR058593">
    <property type="entry name" value="ARB_07466-like_C"/>
</dbReference>
<sequence length="453" mass="48114">MTPDRHHGAGRIDRRRRVGTRCPAVSPVPSAAVPSRLPVRFLIAAVASIVLLLSSPAVADPAEGESDLGGDLSAAIEEYLAAEEALAASETRQEEIKETITESEAEIETLTAEVNDFAEVLYTTRSLSSATAILSTGSPDVAIDGLTTVSYLGDQSGIKLRELRESKEDLEAEKQSLEDEIAAAEKALDDLRDARDAAASAIAANGGNATTGPSPGDFRAADPAPRNTDGSLPYESCSVDDPTPASGCLTPRTLHALQQAQISGFQRFVSCYRGGTFGEHPLGRACDFSVQPSQGFGGVAVGADKEYGDNLAAWFVENASALGVMYVIWYNQYWDPAQGWIAYNGGGGDPSSDHTNHVHLSMRLPSRRFGRGPLHRTGRPARRDGGYTGVNAVTSDMSPACTGTAGRFGVSVVCTVATHGKPEVSSCLDGVRRGSARRRWAGRVRRRRQARGR</sequence>
<name>A0A562VBL6_9ACTN</name>
<keyword evidence="5" id="KW-1185">Reference proteome</keyword>
<feature type="region of interest" description="Disordered" evidence="2">
    <location>
        <begin position="204"/>
        <end position="233"/>
    </location>
</feature>
<feature type="domain" description="ARB-07466-like C-terminal" evidence="3">
    <location>
        <begin position="246"/>
        <end position="354"/>
    </location>
</feature>
<evidence type="ECO:0000313" key="4">
    <source>
        <dbReference type="EMBL" id="TWJ15269.1"/>
    </source>
</evidence>
<protein>
    <recommendedName>
        <fullName evidence="3">ARB-07466-like C-terminal domain-containing protein</fullName>
    </recommendedName>
</protein>
<dbReference type="Pfam" id="PF26571">
    <property type="entry name" value="VldE"/>
    <property type="match status" value="1"/>
</dbReference>
<proteinExistence type="predicted"/>
<evidence type="ECO:0000259" key="3">
    <source>
        <dbReference type="Pfam" id="PF26571"/>
    </source>
</evidence>
<evidence type="ECO:0000313" key="5">
    <source>
        <dbReference type="Proteomes" id="UP000321617"/>
    </source>
</evidence>